<organism evidence="3 4">
    <name type="scientific">Halobacillus shinanisalinarum</name>
    <dbReference type="NCBI Taxonomy" id="2932258"/>
    <lineage>
        <taxon>Bacteria</taxon>
        <taxon>Bacillati</taxon>
        <taxon>Bacillota</taxon>
        <taxon>Bacilli</taxon>
        <taxon>Bacillales</taxon>
        <taxon>Bacillaceae</taxon>
        <taxon>Halobacillus</taxon>
    </lineage>
</organism>
<dbReference type="Proteomes" id="UP000831880">
    <property type="component" value="Chromosome"/>
</dbReference>
<proteinExistence type="predicted"/>
<feature type="compositionally biased region" description="Acidic residues" evidence="1">
    <location>
        <begin position="142"/>
        <end position="151"/>
    </location>
</feature>
<accession>A0ABY4GVM9</accession>
<evidence type="ECO:0000313" key="4">
    <source>
        <dbReference type="Proteomes" id="UP000831880"/>
    </source>
</evidence>
<dbReference type="EMBL" id="CP095074">
    <property type="protein sequence ID" value="UOQ92203.1"/>
    <property type="molecule type" value="Genomic_DNA"/>
</dbReference>
<keyword evidence="2" id="KW-1133">Transmembrane helix</keyword>
<sequence>MNRDKKSAKSNNESTVKSKKKVIAISLFIVLSVVLVLQGCNTENESANNIDIAAKKVSDLFEVEDEEKVKEGKSSKIKDSTGKEQIDEALEVIDKIDTSDGEQSENYAIAFSLQSAVLNAQLQLKEREGTLESSDNSAQDEQKEEEFHPDEDDVVLKNNELKNKDILEEFMKVAGENGKNNESEIRVVKDKGPLIYDLKSRYDKNADQSWIGVIPDLSHYSASENEVKDVFNTRQQCGYMSKDKQEGYYKLNKCQTHWAYRFLPIVNDNEK</sequence>
<feature type="region of interest" description="Disordered" evidence="1">
    <location>
        <begin position="128"/>
        <end position="151"/>
    </location>
</feature>
<keyword evidence="4" id="KW-1185">Reference proteome</keyword>
<name>A0ABY4GVM9_9BACI</name>
<evidence type="ECO:0000256" key="1">
    <source>
        <dbReference type="SAM" id="MobiDB-lite"/>
    </source>
</evidence>
<feature type="transmembrane region" description="Helical" evidence="2">
    <location>
        <begin position="21"/>
        <end position="39"/>
    </location>
</feature>
<evidence type="ECO:0000256" key="2">
    <source>
        <dbReference type="SAM" id="Phobius"/>
    </source>
</evidence>
<evidence type="ECO:0008006" key="5">
    <source>
        <dbReference type="Google" id="ProtNLM"/>
    </source>
</evidence>
<evidence type="ECO:0000313" key="3">
    <source>
        <dbReference type="EMBL" id="UOQ92203.1"/>
    </source>
</evidence>
<keyword evidence="2" id="KW-0812">Transmembrane</keyword>
<reference evidence="3 4" key="1">
    <citation type="submission" date="2022-04" db="EMBL/GenBank/DDBJ databases">
        <title>Halobacillus sp. isolated from saltern.</title>
        <authorList>
            <person name="Won M."/>
            <person name="Lee C.-M."/>
            <person name="Woen H.-Y."/>
            <person name="Kwon S.-W."/>
        </authorList>
    </citation>
    <scope>NUCLEOTIDE SEQUENCE [LARGE SCALE GENOMIC DNA]</scope>
    <source>
        <strain evidence="3 4">SSTM10-2</strain>
    </source>
</reference>
<protein>
    <recommendedName>
        <fullName evidence="5">DUF4362 domain-containing protein</fullName>
    </recommendedName>
</protein>
<keyword evidence="2" id="KW-0472">Membrane</keyword>
<gene>
    <name evidence="3" type="ORF">MUO14_17165</name>
</gene>
<dbReference type="RefSeq" id="WP_244751813.1">
    <property type="nucleotide sequence ID" value="NZ_CP095074.1"/>
</dbReference>